<dbReference type="EMBL" id="AP008230">
    <property type="protein sequence ID" value="BAE82653.1"/>
    <property type="molecule type" value="Genomic_DNA"/>
</dbReference>
<dbReference type="Pfam" id="PF01799">
    <property type="entry name" value="Fer2_2"/>
    <property type="match status" value="1"/>
</dbReference>
<dbReference type="Gene3D" id="3.10.20.30">
    <property type="match status" value="1"/>
</dbReference>
<dbReference type="Gene3D" id="1.10.150.120">
    <property type="entry name" value="[2Fe-2S]-binding domain"/>
    <property type="match status" value="1"/>
</dbReference>
<sequence length="156" mass="16970">MAINIIVNGDPYEIQIKPHWTLVYVIREKLNLIGTKEHCDEGACGMCTVIVDGKPILSCMTLAATMDGKSITTIEGLAENGKLHPLQEAWVEEHGAQCGYCTPGMIMSAKALLDKNPEPNTMEIKEAMGGNICRCGNYEFIINSVHTAAKMMKGGK</sequence>
<dbReference type="InterPro" id="IPR001041">
    <property type="entry name" value="2Fe-2S_ferredoxin-type"/>
</dbReference>
<dbReference type="InterPro" id="IPR051452">
    <property type="entry name" value="Diverse_Oxidoreductases"/>
</dbReference>
<accession>Q24Z89</accession>
<gene>
    <name evidence="8" type="ordered locus">DSY0864</name>
</gene>
<keyword evidence="4" id="KW-0408">Iron</keyword>
<dbReference type="InterPro" id="IPR036884">
    <property type="entry name" value="2Fe-2S-bd_dom_sf"/>
</dbReference>
<dbReference type="InterPro" id="IPR002888">
    <property type="entry name" value="2Fe-2S-bd"/>
</dbReference>
<evidence type="ECO:0000256" key="5">
    <source>
        <dbReference type="ARBA" id="ARBA00023014"/>
    </source>
</evidence>
<evidence type="ECO:0000256" key="2">
    <source>
        <dbReference type="ARBA" id="ARBA00022723"/>
    </source>
</evidence>
<dbReference type="PANTHER" id="PTHR44379:SF2">
    <property type="entry name" value="BLR6218 PROTEIN"/>
    <property type="match status" value="1"/>
</dbReference>
<keyword evidence="3" id="KW-0560">Oxidoreductase</keyword>
<dbReference type="InterPro" id="IPR012675">
    <property type="entry name" value="Beta-grasp_dom_sf"/>
</dbReference>
<evidence type="ECO:0000313" key="8">
    <source>
        <dbReference type="EMBL" id="BAE82653.1"/>
    </source>
</evidence>
<dbReference type="HOGENOM" id="CLU_052511_3_1_9"/>
<evidence type="ECO:0000259" key="7">
    <source>
        <dbReference type="PROSITE" id="PS51085"/>
    </source>
</evidence>
<keyword evidence="1" id="KW-0001">2Fe-2S</keyword>
<dbReference type="STRING" id="138119.DSY0864"/>
<dbReference type="eggNOG" id="COG2080">
    <property type="taxonomic scope" value="Bacteria"/>
</dbReference>
<dbReference type="GO" id="GO:0046872">
    <property type="term" value="F:metal ion binding"/>
    <property type="evidence" value="ECO:0007669"/>
    <property type="project" value="UniProtKB-KW"/>
</dbReference>
<dbReference type="CDD" id="cd00207">
    <property type="entry name" value="fer2"/>
    <property type="match status" value="1"/>
</dbReference>
<dbReference type="InterPro" id="IPR036010">
    <property type="entry name" value="2Fe-2S_ferredoxin-like_sf"/>
</dbReference>
<organism evidence="8 9">
    <name type="scientific">Desulfitobacterium hafniense (strain Y51)</name>
    <dbReference type="NCBI Taxonomy" id="138119"/>
    <lineage>
        <taxon>Bacteria</taxon>
        <taxon>Bacillati</taxon>
        <taxon>Bacillota</taxon>
        <taxon>Clostridia</taxon>
        <taxon>Eubacteriales</taxon>
        <taxon>Desulfitobacteriaceae</taxon>
        <taxon>Desulfitobacterium</taxon>
    </lineage>
</organism>
<evidence type="ECO:0000256" key="1">
    <source>
        <dbReference type="ARBA" id="ARBA00022714"/>
    </source>
</evidence>
<proteinExistence type="predicted"/>
<protein>
    <recommendedName>
        <fullName evidence="7">2Fe-2S ferredoxin-type domain-containing protein</fullName>
    </recommendedName>
</protein>
<dbReference type="GO" id="GO:0051537">
    <property type="term" value="F:2 iron, 2 sulfur cluster binding"/>
    <property type="evidence" value="ECO:0007669"/>
    <property type="project" value="UniProtKB-KW"/>
</dbReference>
<name>Q24Z89_DESHY</name>
<keyword evidence="9" id="KW-1185">Reference proteome</keyword>
<evidence type="ECO:0000256" key="6">
    <source>
        <dbReference type="ARBA" id="ARBA00060707"/>
    </source>
</evidence>
<dbReference type="AlphaFoldDB" id="Q24Z89"/>
<dbReference type="InterPro" id="IPR006058">
    <property type="entry name" value="2Fe2S_fd_BS"/>
</dbReference>
<comment type="pathway">
    <text evidence="6">Alkaloid degradation; nicotine degradation.</text>
</comment>
<dbReference type="Proteomes" id="UP000001946">
    <property type="component" value="Chromosome"/>
</dbReference>
<dbReference type="KEGG" id="dsy:DSY0864"/>
<dbReference type="GO" id="GO:0016491">
    <property type="term" value="F:oxidoreductase activity"/>
    <property type="evidence" value="ECO:0007669"/>
    <property type="project" value="UniProtKB-KW"/>
</dbReference>
<keyword evidence="5" id="KW-0411">Iron-sulfur</keyword>
<evidence type="ECO:0000256" key="4">
    <source>
        <dbReference type="ARBA" id="ARBA00023004"/>
    </source>
</evidence>
<evidence type="ECO:0000256" key="3">
    <source>
        <dbReference type="ARBA" id="ARBA00023002"/>
    </source>
</evidence>
<evidence type="ECO:0000313" key="9">
    <source>
        <dbReference type="Proteomes" id="UP000001946"/>
    </source>
</evidence>
<dbReference type="FunFam" id="3.10.20.30:FF:000020">
    <property type="entry name" value="Xanthine dehydrogenase iron-sulfur subunit"/>
    <property type="match status" value="1"/>
</dbReference>
<dbReference type="PROSITE" id="PS00197">
    <property type="entry name" value="2FE2S_FER_1"/>
    <property type="match status" value="1"/>
</dbReference>
<dbReference type="SUPFAM" id="SSF54292">
    <property type="entry name" value="2Fe-2S ferredoxin-like"/>
    <property type="match status" value="1"/>
</dbReference>
<dbReference type="Pfam" id="PF00111">
    <property type="entry name" value="Fer2"/>
    <property type="match status" value="1"/>
</dbReference>
<dbReference type="FunFam" id="1.10.150.120:FF:000003">
    <property type="entry name" value="Carbon monoxide dehydrogenase, small subunit"/>
    <property type="match status" value="1"/>
</dbReference>
<feature type="domain" description="2Fe-2S ferredoxin-type" evidence="7">
    <location>
        <begin position="1"/>
        <end position="77"/>
    </location>
</feature>
<reference evidence="8 9" key="1">
    <citation type="journal article" date="2006" name="J. Bacteriol.">
        <title>Complete genome sequence of the dehalorespiring bacterium Desulfitobacterium hafniense Y51 and comparison with Dehalococcoides ethenogenes 195.</title>
        <authorList>
            <person name="Nonaka H."/>
            <person name="Keresztes G."/>
            <person name="Shinoda Y."/>
            <person name="Ikenaga Y."/>
            <person name="Abe M."/>
            <person name="Naito K."/>
            <person name="Inatomi K."/>
            <person name="Furukawa K."/>
            <person name="Inui M."/>
            <person name="Yukawa H."/>
        </authorList>
    </citation>
    <scope>NUCLEOTIDE SEQUENCE [LARGE SCALE GENOMIC DNA]</scope>
    <source>
        <strain evidence="8 9">Y51</strain>
    </source>
</reference>
<dbReference type="SUPFAM" id="SSF47741">
    <property type="entry name" value="CO dehydrogenase ISP C-domain like"/>
    <property type="match status" value="1"/>
</dbReference>
<keyword evidence="2" id="KW-0479">Metal-binding</keyword>
<dbReference type="PROSITE" id="PS51085">
    <property type="entry name" value="2FE2S_FER_2"/>
    <property type="match status" value="1"/>
</dbReference>
<dbReference type="PANTHER" id="PTHR44379">
    <property type="entry name" value="OXIDOREDUCTASE WITH IRON-SULFUR SUBUNIT"/>
    <property type="match status" value="1"/>
</dbReference>